<evidence type="ECO:0000313" key="2">
    <source>
        <dbReference type="EMBL" id="SEI43274.1"/>
    </source>
</evidence>
<keyword evidence="3" id="KW-1185">Reference proteome</keyword>
<proteinExistence type="predicted"/>
<feature type="transmembrane region" description="Helical" evidence="1">
    <location>
        <begin position="253"/>
        <end position="275"/>
    </location>
</feature>
<protein>
    <submittedName>
        <fullName evidence="2">Uncharacterized protein</fullName>
    </submittedName>
</protein>
<feature type="transmembrane region" description="Helical" evidence="1">
    <location>
        <begin position="177"/>
        <end position="201"/>
    </location>
</feature>
<dbReference type="STRING" id="529704.SAMN02927913_0538"/>
<keyword evidence="1" id="KW-0812">Transmembrane</keyword>
<evidence type="ECO:0000256" key="1">
    <source>
        <dbReference type="SAM" id="Phobius"/>
    </source>
</evidence>
<reference evidence="2 3" key="1">
    <citation type="submission" date="2016-10" db="EMBL/GenBank/DDBJ databases">
        <authorList>
            <person name="de Groot N.N."/>
        </authorList>
    </citation>
    <scope>NUCLEOTIDE SEQUENCE [LARGE SCALE GENOMIC DNA]</scope>
    <source>
        <strain evidence="2 3">DSM 26515</strain>
    </source>
</reference>
<sequence length="302" mass="32203">MMTSTRRTDVGAVLRAPVVALQWRLLLLWLLFLLLPTAAAALPFWRALADLLDHSVHAAPWARRFDGLMFGDMITALDQASAWFHGSLVLAVAFALLLGPFLTGMTVATGRAGRALGFGQLMQSGVIEYGRMFRLMLWSLLPYAVAIGLGAMAIGAAHKSADHAVLQSAADRYQHTALWVLAVLFVLAHAMVDSARAAFIVDPGLRSATRALGRGFMQLLRRPLGTLLSYVIVGAIGSAVALAFGVARLQTTAVGLGGFLLALLFTELAVLAVGWMRVARLFALAAVGRSLVSRRGGFTPAL</sequence>
<keyword evidence="1" id="KW-0472">Membrane</keyword>
<dbReference type="Proteomes" id="UP000199420">
    <property type="component" value="Unassembled WGS sequence"/>
</dbReference>
<keyword evidence="1" id="KW-1133">Transmembrane helix</keyword>
<dbReference type="AlphaFoldDB" id="A0A1H6QQM0"/>
<name>A0A1H6QQM0_9GAMM</name>
<feature type="transmembrane region" description="Helical" evidence="1">
    <location>
        <begin position="82"/>
        <end position="102"/>
    </location>
</feature>
<feature type="transmembrane region" description="Helical" evidence="1">
    <location>
        <begin position="227"/>
        <end position="247"/>
    </location>
</feature>
<dbReference type="RefSeq" id="WP_091333298.1">
    <property type="nucleotide sequence ID" value="NZ_FNYC01000001.1"/>
</dbReference>
<dbReference type="OrthoDB" id="5951414at2"/>
<evidence type="ECO:0000313" key="3">
    <source>
        <dbReference type="Proteomes" id="UP000199420"/>
    </source>
</evidence>
<gene>
    <name evidence="2" type="ORF">SAMN04487997_0622</name>
</gene>
<accession>A0A1H6QQM0</accession>
<feature type="transmembrane region" description="Helical" evidence="1">
    <location>
        <begin position="135"/>
        <end position="157"/>
    </location>
</feature>
<organism evidence="2 3">
    <name type="scientific">Frateuria terrea</name>
    <dbReference type="NCBI Taxonomy" id="529704"/>
    <lineage>
        <taxon>Bacteria</taxon>
        <taxon>Pseudomonadati</taxon>
        <taxon>Pseudomonadota</taxon>
        <taxon>Gammaproteobacteria</taxon>
        <taxon>Lysobacterales</taxon>
        <taxon>Rhodanobacteraceae</taxon>
        <taxon>Frateuria</taxon>
    </lineage>
</organism>
<dbReference type="EMBL" id="FNYC01000001">
    <property type="protein sequence ID" value="SEI43274.1"/>
    <property type="molecule type" value="Genomic_DNA"/>
</dbReference>